<evidence type="ECO:0000313" key="1">
    <source>
        <dbReference type="EMBL" id="GIY42527.1"/>
    </source>
</evidence>
<comment type="caution">
    <text evidence="1">The sequence shown here is derived from an EMBL/GenBank/DDBJ whole genome shotgun (WGS) entry which is preliminary data.</text>
</comment>
<keyword evidence="2" id="KW-1185">Reference proteome</keyword>
<gene>
    <name evidence="1" type="ORF">CEXT_76041</name>
</gene>
<organism evidence="1 2">
    <name type="scientific">Caerostris extrusa</name>
    <name type="common">Bark spider</name>
    <name type="synonym">Caerostris bankana</name>
    <dbReference type="NCBI Taxonomy" id="172846"/>
    <lineage>
        <taxon>Eukaryota</taxon>
        <taxon>Metazoa</taxon>
        <taxon>Ecdysozoa</taxon>
        <taxon>Arthropoda</taxon>
        <taxon>Chelicerata</taxon>
        <taxon>Arachnida</taxon>
        <taxon>Araneae</taxon>
        <taxon>Araneomorphae</taxon>
        <taxon>Entelegynae</taxon>
        <taxon>Araneoidea</taxon>
        <taxon>Araneidae</taxon>
        <taxon>Caerostris</taxon>
    </lineage>
</organism>
<name>A0AAV4TCB2_CAEEX</name>
<dbReference type="AlphaFoldDB" id="A0AAV4TCB2"/>
<evidence type="ECO:0000313" key="2">
    <source>
        <dbReference type="Proteomes" id="UP001054945"/>
    </source>
</evidence>
<sequence length="128" mass="14507">MEKETVLNNLHKAHRRQHFTHVHVLVSQFNSINTPASKLSFQPHTVTMGLQTGGVMGYEEGGQAKQILLPPFFLFLNQCLGLAFQRHLFPAPPFHPLKEKNCKNSHLTDQPLRVTPNPILTSSIEMEE</sequence>
<dbReference type="EMBL" id="BPLR01010860">
    <property type="protein sequence ID" value="GIY42527.1"/>
    <property type="molecule type" value="Genomic_DNA"/>
</dbReference>
<proteinExistence type="predicted"/>
<accession>A0AAV4TCB2</accession>
<protein>
    <submittedName>
        <fullName evidence="1">Uncharacterized protein</fullName>
    </submittedName>
</protein>
<dbReference type="Proteomes" id="UP001054945">
    <property type="component" value="Unassembled WGS sequence"/>
</dbReference>
<reference evidence="1 2" key="1">
    <citation type="submission" date="2021-06" db="EMBL/GenBank/DDBJ databases">
        <title>Caerostris extrusa draft genome.</title>
        <authorList>
            <person name="Kono N."/>
            <person name="Arakawa K."/>
        </authorList>
    </citation>
    <scope>NUCLEOTIDE SEQUENCE [LARGE SCALE GENOMIC DNA]</scope>
</reference>